<reference evidence="1" key="1">
    <citation type="submission" date="2014-09" db="EMBL/GenBank/DDBJ databases">
        <authorList>
            <person name="Magalhaes I.L.F."/>
            <person name="Oliveira U."/>
            <person name="Santos F.R."/>
            <person name="Vidigal T.H.D.A."/>
            <person name="Brescovit A.D."/>
            <person name="Santos A.J."/>
        </authorList>
    </citation>
    <scope>NUCLEOTIDE SEQUENCE</scope>
    <source>
        <tissue evidence="1">Shoot tissue taken approximately 20 cm above the soil surface</tissue>
    </source>
</reference>
<name>A0A0A8Y418_ARUDO</name>
<protein>
    <submittedName>
        <fullName evidence="1">Uncharacterized protein</fullName>
    </submittedName>
</protein>
<evidence type="ECO:0000313" key="1">
    <source>
        <dbReference type="EMBL" id="JAD21091.1"/>
    </source>
</evidence>
<accession>A0A0A8Y418</accession>
<dbReference type="EMBL" id="GBRH01276804">
    <property type="protein sequence ID" value="JAD21091.1"/>
    <property type="molecule type" value="Transcribed_RNA"/>
</dbReference>
<proteinExistence type="predicted"/>
<sequence>MRGSGHAPNSRFLPNELHHTTRCRSDSIKHTLVMMFPNTPCCENDKRIQTMAKFLRHSRVNLGPPIRQ</sequence>
<reference evidence="1" key="2">
    <citation type="journal article" date="2015" name="Data Brief">
        <title>Shoot transcriptome of the giant reed, Arundo donax.</title>
        <authorList>
            <person name="Barrero R.A."/>
            <person name="Guerrero F.D."/>
            <person name="Moolhuijzen P."/>
            <person name="Goolsby J.A."/>
            <person name="Tidwell J."/>
            <person name="Bellgard S.E."/>
            <person name="Bellgard M.I."/>
        </authorList>
    </citation>
    <scope>NUCLEOTIDE SEQUENCE</scope>
    <source>
        <tissue evidence="1">Shoot tissue taken approximately 20 cm above the soil surface</tissue>
    </source>
</reference>
<dbReference type="AlphaFoldDB" id="A0A0A8Y418"/>
<organism evidence="1">
    <name type="scientific">Arundo donax</name>
    <name type="common">Giant reed</name>
    <name type="synonym">Donax arundinaceus</name>
    <dbReference type="NCBI Taxonomy" id="35708"/>
    <lineage>
        <taxon>Eukaryota</taxon>
        <taxon>Viridiplantae</taxon>
        <taxon>Streptophyta</taxon>
        <taxon>Embryophyta</taxon>
        <taxon>Tracheophyta</taxon>
        <taxon>Spermatophyta</taxon>
        <taxon>Magnoliopsida</taxon>
        <taxon>Liliopsida</taxon>
        <taxon>Poales</taxon>
        <taxon>Poaceae</taxon>
        <taxon>PACMAD clade</taxon>
        <taxon>Arundinoideae</taxon>
        <taxon>Arundineae</taxon>
        <taxon>Arundo</taxon>
    </lineage>
</organism>